<accession>A0ABU7W1A2</accession>
<dbReference type="InterPro" id="IPR050090">
    <property type="entry name" value="Tyrosine_recombinase_XerCD"/>
</dbReference>
<keyword evidence="9" id="KW-1185">Reference proteome</keyword>
<name>A0ABU7W1A2_9FLAO</name>
<dbReference type="Gene3D" id="1.10.150.130">
    <property type="match status" value="1"/>
</dbReference>
<dbReference type="RefSeq" id="WP_331808526.1">
    <property type="nucleotide sequence ID" value="NZ_JAZHOU010000001.1"/>
</dbReference>
<dbReference type="PROSITE" id="PS51900">
    <property type="entry name" value="CB"/>
    <property type="match status" value="1"/>
</dbReference>
<dbReference type="SUPFAM" id="SSF56349">
    <property type="entry name" value="DNA breaking-rejoining enzymes"/>
    <property type="match status" value="1"/>
</dbReference>
<gene>
    <name evidence="8" type="primary">xerA</name>
    <name evidence="8" type="ORF">V1468_01695</name>
</gene>
<comment type="caution">
    <text evidence="8">The sequence shown here is derived from an EMBL/GenBank/DDBJ whole genome shotgun (WGS) entry which is preliminary data.</text>
</comment>
<dbReference type="InterPro" id="IPR010998">
    <property type="entry name" value="Integrase_recombinase_N"/>
</dbReference>
<evidence type="ECO:0000256" key="3">
    <source>
        <dbReference type="ARBA" id="ARBA00023125"/>
    </source>
</evidence>
<comment type="similarity">
    <text evidence="1">Belongs to the 'phage' integrase family.</text>
</comment>
<dbReference type="InterPro" id="IPR044068">
    <property type="entry name" value="CB"/>
</dbReference>
<proteinExistence type="inferred from homology"/>
<dbReference type="Proteomes" id="UP001356704">
    <property type="component" value="Unassembled WGS sequence"/>
</dbReference>
<dbReference type="InterPro" id="IPR011010">
    <property type="entry name" value="DNA_brk_join_enz"/>
</dbReference>
<dbReference type="Gene3D" id="1.10.443.10">
    <property type="entry name" value="Intergrase catalytic core"/>
    <property type="match status" value="1"/>
</dbReference>
<feature type="domain" description="Tyr recombinase" evidence="6">
    <location>
        <begin position="196"/>
        <end position="368"/>
    </location>
</feature>
<keyword evidence="3 5" id="KW-0238">DNA-binding</keyword>
<evidence type="ECO:0000313" key="8">
    <source>
        <dbReference type="EMBL" id="MEF3077703.1"/>
    </source>
</evidence>
<organism evidence="8 9">
    <name type="scientific">Winogradskyella poriferorum</name>
    <dbReference type="NCBI Taxonomy" id="307627"/>
    <lineage>
        <taxon>Bacteria</taxon>
        <taxon>Pseudomonadati</taxon>
        <taxon>Bacteroidota</taxon>
        <taxon>Flavobacteriia</taxon>
        <taxon>Flavobacteriales</taxon>
        <taxon>Flavobacteriaceae</taxon>
        <taxon>Winogradskyella</taxon>
    </lineage>
</organism>
<evidence type="ECO:0000259" key="7">
    <source>
        <dbReference type="PROSITE" id="PS51900"/>
    </source>
</evidence>
<evidence type="ECO:0000313" key="9">
    <source>
        <dbReference type="Proteomes" id="UP001356704"/>
    </source>
</evidence>
<dbReference type="InterPro" id="IPR004107">
    <property type="entry name" value="Integrase_SAM-like_N"/>
</dbReference>
<evidence type="ECO:0000259" key="6">
    <source>
        <dbReference type="PROSITE" id="PS51898"/>
    </source>
</evidence>
<protein>
    <submittedName>
        <fullName evidence="8">Site-specific tyrosine recombinase/integron integrase</fullName>
    </submittedName>
</protein>
<dbReference type="PROSITE" id="PS50007">
    <property type="entry name" value="PIPLC_X_DOMAIN"/>
    <property type="match status" value="1"/>
</dbReference>
<sequence length="395" mass="45908">MNTELPKLQLINLTHKGRQNLGLKFKYNEDLLTIVRKIPLAKWSKTHRLWYMPLSSDNISLVKKRFCNVAEIKNKGLRKQTDTNGAISKPERQLNATQKKILNNFYKYLRGKRYSKSTIDTYTFYIADLIEFHNSKGVENITNRDIELFIETVFINRNYSISTQRQFISAVKVFKAFYPEIELNEMHLVRPKKSKKIPTVLSQNEVLDLIRCTKNLKHRAIITLLYSCGLRVSELINLKLTDINIDRKQLHVKNSKGRKDRLVSLADSFLPLLSNYYLSYNPKTYFVEGANGGKYSAESIRQFIKRSCKSANISKTVTPHTLRHSYATHLLENGTDIRYIQSLLGHSRPETTMIYTHVQRKDLMKITNPLDTIIQKTLRQDNTSSKLGLSRDFNN</sequence>
<dbReference type="InterPro" id="IPR002104">
    <property type="entry name" value="Integrase_catalytic"/>
</dbReference>
<evidence type="ECO:0000256" key="5">
    <source>
        <dbReference type="PROSITE-ProRule" id="PRU01248"/>
    </source>
</evidence>
<reference evidence="8 9" key="1">
    <citation type="submission" date="2024-02" db="EMBL/GenBank/DDBJ databases">
        <title>Winogradskyella poriferorum JCM 12885.</title>
        <authorList>
            <person name="Zhang D.-F."/>
            <person name="Fu Z.-Y."/>
        </authorList>
    </citation>
    <scope>NUCLEOTIDE SEQUENCE [LARGE SCALE GENOMIC DNA]</scope>
    <source>
        <strain evidence="8 9">JCM 12885</strain>
    </source>
</reference>
<dbReference type="InterPro" id="IPR013762">
    <property type="entry name" value="Integrase-like_cat_sf"/>
</dbReference>
<keyword evidence="2" id="KW-0229">DNA integration</keyword>
<dbReference type="NCBIfam" id="NF040815">
    <property type="entry name" value="recomb_XerA_Arch"/>
    <property type="match status" value="1"/>
</dbReference>
<dbReference type="EMBL" id="JAZHOU010000001">
    <property type="protein sequence ID" value="MEF3077703.1"/>
    <property type="molecule type" value="Genomic_DNA"/>
</dbReference>
<keyword evidence="4" id="KW-0233">DNA recombination</keyword>
<evidence type="ECO:0000256" key="2">
    <source>
        <dbReference type="ARBA" id="ARBA00022908"/>
    </source>
</evidence>
<evidence type="ECO:0000256" key="1">
    <source>
        <dbReference type="ARBA" id="ARBA00008857"/>
    </source>
</evidence>
<dbReference type="Pfam" id="PF13495">
    <property type="entry name" value="Phage_int_SAM_4"/>
    <property type="match status" value="1"/>
</dbReference>
<dbReference type="Pfam" id="PF00589">
    <property type="entry name" value="Phage_integrase"/>
    <property type="match status" value="1"/>
</dbReference>
<dbReference type="PANTHER" id="PTHR30349:SF41">
    <property type="entry name" value="INTEGRASE_RECOMBINASE PROTEIN MJ0367-RELATED"/>
    <property type="match status" value="1"/>
</dbReference>
<feature type="domain" description="Core-binding (CB)" evidence="7">
    <location>
        <begin position="96"/>
        <end position="179"/>
    </location>
</feature>
<evidence type="ECO:0000256" key="4">
    <source>
        <dbReference type="ARBA" id="ARBA00023172"/>
    </source>
</evidence>
<dbReference type="PROSITE" id="PS51898">
    <property type="entry name" value="TYR_RECOMBINASE"/>
    <property type="match status" value="1"/>
</dbReference>
<dbReference type="PANTHER" id="PTHR30349">
    <property type="entry name" value="PHAGE INTEGRASE-RELATED"/>
    <property type="match status" value="1"/>
</dbReference>